<evidence type="ECO:0000313" key="9">
    <source>
        <dbReference type="EMBL" id="MFD1204691.1"/>
    </source>
</evidence>
<dbReference type="EMBL" id="JBHTLT010000028">
    <property type="protein sequence ID" value="MFD1204691.1"/>
    <property type="molecule type" value="Genomic_DNA"/>
</dbReference>
<feature type="transmembrane region" description="Helical" evidence="7">
    <location>
        <begin position="45"/>
        <end position="63"/>
    </location>
</feature>
<name>A0ABW3TV81_9BACL</name>
<dbReference type="Proteomes" id="UP001597231">
    <property type="component" value="Unassembled WGS sequence"/>
</dbReference>
<dbReference type="InterPro" id="IPR011701">
    <property type="entry name" value="MFS"/>
</dbReference>
<dbReference type="PANTHER" id="PTHR23513">
    <property type="entry name" value="INTEGRAL MEMBRANE EFFLUX PROTEIN-RELATED"/>
    <property type="match status" value="1"/>
</dbReference>
<evidence type="ECO:0000256" key="3">
    <source>
        <dbReference type="ARBA" id="ARBA00022475"/>
    </source>
</evidence>
<proteinExistence type="predicted"/>
<organism evidence="9 10">
    <name type="scientific">Sporosarcina contaminans</name>
    <dbReference type="NCBI Taxonomy" id="633403"/>
    <lineage>
        <taxon>Bacteria</taxon>
        <taxon>Bacillati</taxon>
        <taxon>Bacillota</taxon>
        <taxon>Bacilli</taxon>
        <taxon>Bacillales</taxon>
        <taxon>Caryophanaceae</taxon>
        <taxon>Sporosarcina</taxon>
    </lineage>
</organism>
<evidence type="ECO:0000256" key="2">
    <source>
        <dbReference type="ARBA" id="ARBA00022448"/>
    </source>
</evidence>
<reference evidence="10" key="1">
    <citation type="journal article" date="2019" name="Int. J. Syst. Evol. Microbiol.">
        <title>The Global Catalogue of Microorganisms (GCM) 10K type strain sequencing project: providing services to taxonomists for standard genome sequencing and annotation.</title>
        <authorList>
            <consortium name="The Broad Institute Genomics Platform"/>
            <consortium name="The Broad Institute Genome Sequencing Center for Infectious Disease"/>
            <person name="Wu L."/>
            <person name="Ma J."/>
        </authorList>
    </citation>
    <scope>NUCLEOTIDE SEQUENCE [LARGE SCALE GENOMIC DNA]</scope>
    <source>
        <strain evidence="10">CCUG 53915</strain>
    </source>
</reference>
<dbReference type="PANTHER" id="PTHR23513:SF11">
    <property type="entry name" value="STAPHYLOFERRIN A TRANSPORTER"/>
    <property type="match status" value="1"/>
</dbReference>
<gene>
    <name evidence="9" type="ORF">ACFQ38_06140</name>
</gene>
<evidence type="ECO:0000256" key="6">
    <source>
        <dbReference type="ARBA" id="ARBA00023136"/>
    </source>
</evidence>
<feature type="transmembrane region" description="Helical" evidence="7">
    <location>
        <begin position="75"/>
        <end position="96"/>
    </location>
</feature>
<dbReference type="RefSeq" id="WP_381480073.1">
    <property type="nucleotide sequence ID" value="NZ_JBHTLT010000028.1"/>
</dbReference>
<dbReference type="CDD" id="cd06173">
    <property type="entry name" value="MFS_MefA_like"/>
    <property type="match status" value="1"/>
</dbReference>
<keyword evidence="5 7" id="KW-1133">Transmembrane helix</keyword>
<evidence type="ECO:0000313" key="10">
    <source>
        <dbReference type="Proteomes" id="UP001597231"/>
    </source>
</evidence>
<dbReference type="InterPro" id="IPR020846">
    <property type="entry name" value="MFS_dom"/>
</dbReference>
<keyword evidence="3" id="KW-1003">Cell membrane</keyword>
<keyword evidence="10" id="KW-1185">Reference proteome</keyword>
<evidence type="ECO:0000259" key="8">
    <source>
        <dbReference type="PROSITE" id="PS50850"/>
    </source>
</evidence>
<keyword evidence="4 7" id="KW-0812">Transmembrane</keyword>
<evidence type="ECO:0000256" key="5">
    <source>
        <dbReference type="ARBA" id="ARBA00022989"/>
    </source>
</evidence>
<dbReference type="Pfam" id="PF07690">
    <property type="entry name" value="MFS_1"/>
    <property type="match status" value="1"/>
</dbReference>
<dbReference type="InterPro" id="IPR036259">
    <property type="entry name" value="MFS_trans_sf"/>
</dbReference>
<evidence type="ECO:0000256" key="1">
    <source>
        <dbReference type="ARBA" id="ARBA00004651"/>
    </source>
</evidence>
<feature type="transmembrane region" description="Helical" evidence="7">
    <location>
        <begin position="12"/>
        <end position="33"/>
    </location>
</feature>
<feature type="transmembrane region" description="Helical" evidence="7">
    <location>
        <begin position="218"/>
        <end position="240"/>
    </location>
</feature>
<dbReference type="Gene3D" id="1.20.1250.20">
    <property type="entry name" value="MFS general substrate transporter like domains"/>
    <property type="match status" value="1"/>
</dbReference>
<feature type="transmembrane region" description="Helical" evidence="7">
    <location>
        <begin position="260"/>
        <end position="277"/>
    </location>
</feature>
<sequence length="414" mass="46373">MNRLLQDSRFRLILAANIASSIGSGITMIAIPWLLVTSNNGDAVFGYVTLCMTLLSFILTPFVGHLVDRVSRKKILLVSQTISLLMLIVFTVWGFAGATYEVWHFMMIYTIGSLYYTFFYPTMFALNQEIFSKEQYNSLNGTMEIQGQLSSMIAGGVASVLITKWDLHYILLLDACTYIAAIYFYWKLPYERKIAQKSRESAKKNGAEGINYLWKRPVLFIFLLVSTMPFIGVMLTNYLFPVYVKDVLKASGSVYALENMIYAMGAIVAGAIIPIVSKKIGNEKTIIVSVVLYTIVISLIIHVNLPVYLAIMFFIAIGNSGVRVARNSFLMEWIPNDIIGRVDGVFRSIGLLIRVVLLATFTGMVSSGFLPLCFISLSGLLFVSSIAVFLTWKKGFEKDRVVMENDLFVTNKSM</sequence>
<evidence type="ECO:0000256" key="7">
    <source>
        <dbReference type="SAM" id="Phobius"/>
    </source>
</evidence>
<protein>
    <submittedName>
        <fullName evidence="9">MFS transporter</fullName>
    </submittedName>
</protein>
<feature type="transmembrane region" description="Helical" evidence="7">
    <location>
        <begin position="169"/>
        <end position="186"/>
    </location>
</feature>
<evidence type="ECO:0000256" key="4">
    <source>
        <dbReference type="ARBA" id="ARBA00022692"/>
    </source>
</evidence>
<comment type="subcellular location">
    <subcellularLocation>
        <location evidence="1">Cell membrane</location>
        <topology evidence="1">Multi-pass membrane protein</topology>
    </subcellularLocation>
</comment>
<feature type="transmembrane region" description="Helical" evidence="7">
    <location>
        <begin position="102"/>
        <end position="126"/>
    </location>
</feature>
<feature type="transmembrane region" description="Helical" evidence="7">
    <location>
        <begin position="147"/>
        <end position="163"/>
    </location>
</feature>
<dbReference type="SUPFAM" id="SSF103473">
    <property type="entry name" value="MFS general substrate transporter"/>
    <property type="match status" value="1"/>
</dbReference>
<keyword evidence="2" id="KW-0813">Transport</keyword>
<comment type="caution">
    <text evidence="9">The sequence shown here is derived from an EMBL/GenBank/DDBJ whole genome shotgun (WGS) entry which is preliminary data.</text>
</comment>
<keyword evidence="6 7" id="KW-0472">Membrane</keyword>
<feature type="domain" description="Major facilitator superfamily (MFS) profile" evidence="8">
    <location>
        <begin position="9"/>
        <end position="396"/>
    </location>
</feature>
<accession>A0ABW3TV81</accession>
<feature type="transmembrane region" description="Helical" evidence="7">
    <location>
        <begin position="284"/>
        <end position="301"/>
    </location>
</feature>
<feature type="transmembrane region" description="Helical" evidence="7">
    <location>
        <begin position="369"/>
        <end position="390"/>
    </location>
</feature>
<dbReference type="PROSITE" id="PS50850">
    <property type="entry name" value="MFS"/>
    <property type="match status" value="1"/>
</dbReference>